<dbReference type="Pfam" id="PF00486">
    <property type="entry name" value="Trans_reg_C"/>
    <property type="match status" value="1"/>
</dbReference>
<feature type="domain" description="OmpR/PhoB-type" evidence="7">
    <location>
        <begin position="122"/>
        <end position="216"/>
    </location>
</feature>
<dbReference type="STRING" id="1122236.GCA_000378225_02585"/>
<feature type="DNA-binding region" description="OmpR/PhoB-type" evidence="5">
    <location>
        <begin position="122"/>
        <end position="216"/>
    </location>
</feature>
<dbReference type="GO" id="GO:0006355">
    <property type="term" value="P:regulation of DNA-templated transcription"/>
    <property type="evidence" value="ECO:0007669"/>
    <property type="project" value="InterPro"/>
</dbReference>
<dbReference type="Gene3D" id="3.40.50.2300">
    <property type="match status" value="1"/>
</dbReference>
<dbReference type="Pfam" id="PF00072">
    <property type="entry name" value="Response_reg"/>
    <property type="match status" value="1"/>
</dbReference>
<name>A0A5C7WJ51_METME</name>
<dbReference type="GO" id="GO:0032993">
    <property type="term" value="C:protein-DNA complex"/>
    <property type="evidence" value="ECO:0007669"/>
    <property type="project" value="TreeGrafter"/>
</dbReference>
<keyword evidence="1" id="KW-0805">Transcription regulation</keyword>
<dbReference type="GO" id="GO:0000976">
    <property type="term" value="F:transcription cis-regulatory region binding"/>
    <property type="evidence" value="ECO:0007669"/>
    <property type="project" value="TreeGrafter"/>
</dbReference>
<dbReference type="PROSITE" id="PS51755">
    <property type="entry name" value="OMPR_PHOB"/>
    <property type="match status" value="1"/>
</dbReference>
<dbReference type="GO" id="GO:0005829">
    <property type="term" value="C:cytosol"/>
    <property type="evidence" value="ECO:0007669"/>
    <property type="project" value="TreeGrafter"/>
</dbReference>
<dbReference type="InterPro" id="IPR001789">
    <property type="entry name" value="Sig_transdc_resp-reg_receiver"/>
</dbReference>
<dbReference type="SMART" id="SM00448">
    <property type="entry name" value="REC"/>
    <property type="match status" value="1"/>
</dbReference>
<dbReference type="InterPro" id="IPR039420">
    <property type="entry name" value="WalR-like"/>
</dbReference>
<sequence length="220" mass="25020">MKILLVEDDEMIGEGLQQAMRTHAVYWVKNAMQAEQAIMQEMFDAILLDIGLPKKNGIEWLTEFRKAGNQTPVIVITARDAIEQRIEGLDAGADDYVLKPFAIEELEARLRAIFRRKEERLTNQLEVNGVILNTASYVLSADTVSQRLSAKAFAIMYHLMSQPGMIFSKSQLEEKLYGWGEEIDSNAVEVHVHHIRKKFGPDIIQTIRGIGYAFPDKKEK</sequence>
<feature type="modified residue" description="4-aspartylphosphate" evidence="4">
    <location>
        <position position="49"/>
    </location>
</feature>
<dbReference type="PANTHER" id="PTHR48111:SF67">
    <property type="entry name" value="TRANSCRIPTIONAL REGULATORY PROTEIN TCTD"/>
    <property type="match status" value="1"/>
</dbReference>
<evidence type="ECO:0000313" key="8">
    <source>
        <dbReference type="EMBL" id="TXI37033.1"/>
    </source>
</evidence>
<dbReference type="SMART" id="SM00862">
    <property type="entry name" value="Trans_reg_C"/>
    <property type="match status" value="1"/>
</dbReference>
<dbReference type="PANTHER" id="PTHR48111">
    <property type="entry name" value="REGULATOR OF RPOS"/>
    <property type="match status" value="1"/>
</dbReference>
<dbReference type="GO" id="GO:0000156">
    <property type="term" value="F:phosphorelay response regulator activity"/>
    <property type="evidence" value="ECO:0007669"/>
    <property type="project" value="TreeGrafter"/>
</dbReference>
<dbReference type="InterPro" id="IPR011006">
    <property type="entry name" value="CheY-like_superfamily"/>
</dbReference>
<evidence type="ECO:0000259" key="6">
    <source>
        <dbReference type="PROSITE" id="PS50110"/>
    </source>
</evidence>
<protein>
    <submittedName>
        <fullName evidence="8">Response regulator transcription factor</fullName>
    </submittedName>
</protein>
<dbReference type="InterPro" id="IPR036388">
    <property type="entry name" value="WH-like_DNA-bd_sf"/>
</dbReference>
<keyword evidence="2 5" id="KW-0238">DNA-binding</keyword>
<dbReference type="SUPFAM" id="SSF52172">
    <property type="entry name" value="CheY-like"/>
    <property type="match status" value="1"/>
</dbReference>
<dbReference type="Gene3D" id="6.10.250.690">
    <property type="match status" value="1"/>
</dbReference>
<dbReference type="PROSITE" id="PS50110">
    <property type="entry name" value="RESPONSE_REGULATORY"/>
    <property type="match status" value="1"/>
</dbReference>
<gene>
    <name evidence="8" type="ORF">E6Q51_04225</name>
</gene>
<evidence type="ECO:0000256" key="4">
    <source>
        <dbReference type="PROSITE-ProRule" id="PRU00169"/>
    </source>
</evidence>
<evidence type="ECO:0000256" key="1">
    <source>
        <dbReference type="ARBA" id="ARBA00023015"/>
    </source>
</evidence>
<dbReference type="CDD" id="cd00383">
    <property type="entry name" value="trans_reg_C"/>
    <property type="match status" value="1"/>
</dbReference>
<keyword evidence="3" id="KW-0804">Transcription</keyword>
<keyword evidence="4" id="KW-0597">Phosphoprotein</keyword>
<reference evidence="8 9" key="1">
    <citation type="submission" date="2018-09" db="EMBL/GenBank/DDBJ databases">
        <title>Metagenome Assembled Genomes from an Advanced Water Purification Facility.</title>
        <authorList>
            <person name="Stamps B.W."/>
            <person name="Spear J.R."/>
        </authorList>
    </citation>
    <scope>NUCLEOTIDE SEQUENCE [LARGE SCALE GENOMIC DNA]</scope>
    <source>
        <strain evidence="8">Bin_42_2</strain>
    </source>
</reference>
<evidence type="ECO:0000259" key="7">
    <source>
        <dbReference type="PROSITE" id="PS51755"/>
    </source>
</evidence>
<dbReference type="AlphaFoldDB" id="A0A5C7WJ51"/>
<accession>A0A5C7WJ51</accession>
<feature type="domain" description="Response regulatory" evidence="6">
    <location>
        <begin position="2"/>
        <end position="114"/>
    </location>
</feature>
<dbReference type="InterPro" id="IPR001867">
    <property type="entry name" value="OmpR/PhoB-type_DNA-bd"/>
</dbReference>
<comment type="caution">
    <text evidence="8">The sequence shown here is derived from an EMBL/GenBank/DDBJ whole genome shotgun (WGS) entry which is preliminary data.</text>
</comment>
<dbReference type="CDD" id="cd17624">
    <property type="entry name" value="REC_OmpR_PmrA-like"/>
    <property type="match status" value="1"/>
</dbReference>
<dbReference type="Proteomes" id="UP000321374">
    <property type="component" value="Unassembled WGS sequence"/>
</dbReference>
<organism evidence="8 9">
    <name type="scientific">Methylophilus methylotrophus</name>
    <name type="common">Bacterium W3A1</name>
    <dbReference type="NCBI Taxonomy" id="17"/>
    <lineage>
        <taxon>Bacteria</taxon>
        <taxon>Pseudomonadati</taxon>
        <taxon>Pseudomonadota</taxon>
        <taxon>Betaproteobacteria</taxon>
        <taxon>Nitrosomonadales</taxon>
        <taxon>Methylophilaceae</taxon>
        <taxon>Methylophilus</taxon>
    </lineage>
</organism>
<proteinExistence type="predicted"/>
<evidence type="ECO:0000313" key="9">
    <source>
        <dbReference type="Proteomes" id="UP000321374"/>
    </source>
</evidence>
<evidence type="ECO:0000256" key="3">
    <source>
        <dbReference type="ARBA" id="ARBA00023163"/>
    </source>
</evidence>
<evidence type="ECO:0000256" key="5">
    <source>
        <dbReference type="PROSITE-ProRule" id="PRU01091"/>
    </source>
</evidence>
<dbReference type="Gene3D" id="1.10.10.10">
    <property type="entry name" value="Winged helix-like DNA-binding domain superfamily/Winged helix DNA-binding domain"/>
    <property type="match status" value="1"/>
</dbReference>
<evidence type="ECO:0000256" key="2">
    <source>
        <dbReference type="ARBA" id="ARBA00023125"/>
    </source>
</evidence>
<dbReference type="EMBL" id="SSGG01000069">
    <property type="protein sequence ID" value="TXI37033.1"/>
    <property type="molecule type" value="Genomic_DNA"/>
</dbReference>